<organism evidence="2 3">
    <name type="scientific">Oryza glaberrima</name>
    <name type="common">African rice</name>
    <dbReference type="NCBI Taxonomy" id="4538"/>
    <lineage>
        <taxon>Eukaryota</taxon>
        <taxon>Viridiplantae</taxon>
        <taxon>Streptophyta</taxon>
        <taxon>Embryophyta</taxon>
        <taxon>Tracheophyta</taxon>
        <taxon>Spermatophyta</taxon>
        <taxon>Magnoliopsida</taxon>
        <taxon>Liliopsida</taxon>
        <taxon>Poales</taxon>
        <taxon>Poaceae</taxon>
        <taxon>BOP clade</taxon>
        <taxon>Oryzoideae</taxon>
        <taxon>Oryzeae</taxon>
        <taxon>Oryzinae</taxon>
        <taxon>Oryza</taxon>
    </lineage>
</organism>
<reference evidence="2" key="1">
    <citation type="submission" date="2015-06" db="UniProtKB">
        <authorList>
            <consortium name="EnsemblPlants"/>
        </authorList>
    </citation>
    <scope>IDENTIFICATION</scope>
</reference>
<sequence>GSSRRCREEEEGVRQPPPPTAQCRPCQGSGREEGALILGVLGSGSRKGARSRWRRLASPSATRVAAELGIDLAKAVVRRRARSSSVFLVADLKHQESKVPEGITATRMPARFHIKPSEIRLSHVAA</sequence>
<dbReference type="AlphaFoldDB" id="I1P130"/>
<evidence type="ECO:0000313" key="2">
    <source>
        <dbReference type="EnsemblPlants" id="ORGLA02G0168600.1"/>
    </source>
</evidence>
<dbReference type="HOGENOM" id="CLU_1987317_0_0_1"/>
<dbReference type="Gramene" id="ORGLA02G0168600.1">
    <property type="protein sequence ID" value="ORGLA02G0168600.1"/>
    <property type="gene ID" value="ORGLA02G0168600"/>
</dbReference>
<keyword evidence="3" id="KW-1185">Reference proteome</keyword>
<evidence type="ECO:0000256" key="1">
    <source>
        <dbReference type="SAM" id="MobiDB-lite"/>
    </source>
</evidence>
<dbReference type="Proteomes" id="UP000007306">
    <property type="component" value="Chromosome 2"/>
</dbReference>
<name>I1P130_ORYGL</name>
<accession>I1P130</accession>
<dbReference type="EnsemblPlants" id="ORGLA02G0168600.1">
    <property type="protein sequence ID" value="ORGLA02G0168600.1"/>
    <property type="gene ID" value="ORGLA02G0168600"/>
</dbReference>
<reference evidence="2 3" key="2">
    <citation type="submission" date="2018-04" db="EMBL/GenBank/DDBJ databases">
        <title>OglaRS2 (Oryza glaberrima Reference Sequence Version 2).</title>
        <authorList>
            <person name="Zhang J."/>
            <person name="Kudrna D."/>
            <person name="Lee S."/>
            <person name="Talag J."/>
            <person name="Rajasekar S."/>
            <person name="Wing R.A."/>
        </authorList>
    </citation>
    <scope>NUCLEOTIDE SEQUENCE [LARGE SCALE GENOMIC DNA]</scope>
    <source>
        <strain evidence="2 3">cv. IRGC 96717</strain>
    </source>
</reference>
<feature type="region of interest" description="Disordered" evidence="1">
    <location>
        <begin position="1"/>
        <end position="28"/>
    </location>
</feature>
<protein>
    <submittedName>
        <fullName evidence="2">Uncharacterized protein</fullName>
    </submittedName>
</protein>
<evidence type="ECO:0000313" key="3">
    <source>
        <dbReference type="Proteomes" id="UP000007306"/>
    </source>
</evidence>
<proteinExistence type="predicted"/>